<evidence type="ECO:0000313" key="2">
    <source>
        <dbReference type="Proteomes" id="UP001139369"/>
    </source>
</evidence>
<dbReference type="AlphaFoldDB" id="A0A9X2AJ05"/>
<dbReference type="EMBL" id="JAKQYM010000003">
    <property type="protein sequence ID" value="MCI2228597.1"/>
    <property type="molecule type" value="Genomic_DNA"/>
</dbReference>
<keyword evidence="2" id="KW-1185">Reference proteome</keyword>
<protein>
    <submittedName>
        <fullName evidence="1">Uncharacterized protein</fullName>
    </submittedName>
</protein>
<dbReference type="RefSeq" id="WP_242177714.1">
    <property type="nucleotide sequence ID" value="NZ_JAKQYM010000003.1"/>
</dbReference>
<reference evidence="1" key="1">
    <citation type="submission" date="2022-02" db="EMBL/GenBank/DDBJ databases">
        <title>Polaribacter sp. MSW13, isolated from seawater.</title>
        <authorList>
            <person name="Kristyanto S."/>
            <person name="Jung J."/>
            <person name="Jeon C.O."/>
        </authorList>
    </citation>
    <scope>NUCLEOTIDE SEQUENCE</scope>
    <source>
        <strain evidence="1">MSW13</strain>
    </source>
</reference>
<comment type="caution">
    <text evidence="1">The sequence shown here is derived from an EMBL/GenBank/DDBJ whole genome shotgun (WGS) entry which is preliminary data.</text>
</comment>
<organism evidence="1 2">
    <name type="scientific">Polaribacter marinus</name>
    <dbReference type="NCBI Taxonomy" id="2916838"/>
    <lineage>
        <taxon>Bacteria</taxon>
        <taxon>Pseudomonadati</taxon>
        <taxon>Bacteroidota</taxon>
        <taxon>Flavobacteriia</taxon>
        <taxon>Flavobacteriales</taxon>
        <taxon>Flavobacteriaceae</taxon>
    </lineage>
</organism>
<dbReference type="Proteomes" id="UP001139369">
    <property type="component" value="Unassembled WGS sequence"/>
</dbReference>
<sequence length="124" mass="14404">MKNWKIIFAITLSALVLYNTLRVSIVYAYFNLDTKGFIEAFCENKDKPELACNGKCHLKKITNSSNNNENPPIQLIDLKDILLYNNVPLSYTFNKIKDFKKPYSSYLNLYTYHITNNCFHPPKG</sequence>
<name>A0A9X2AJ05_9FLAO</name>
<gene>
    <name evidence="1" type="ORF">MC378_05415</name>
</gene>
<accession>A0A9X2AJ05</accession>
<proteinExistence type="predicted"/>
<evidence type="ECO:0000313" key="1">
    <source>
        <dbReference type="EMBL" id="MCI2228597.1"/>
    </source>
</evidence>